<accession>A0A328EPE1</accession>
<keyword evidence="1" id="KW-0812">Transmembrane</keyword>
<dbReference type="Proteomes" id="UP000248786">
    <property type="component" value="Unassembled WGS sequence"/>
</dbReference>
<dbReference type="EMBL" id="QGLD01000009">
    <property type="protein sequence ID" value="RAL70510.1"/>
    <property type="molecule type" value="Genomic_DNA"/>
</dbReference>
<name>A0A328EPE1_9CHLR</name>
<feature type="transmembrane region" description="Helical" evidence="1">
    <location>
        <begin position="12"/>
        <end position="32"/>
    </location>
</feature>
<dbReference type="AlphaFoldDB" id="A0A328EPE1"/>
<evidence type="ECO:0000313" key="2">
    <source>
        <dbReference type="EMBL" id="RAL70510.1"/>
    </source>
</evidence>
<keyword evidence="1" id="KW-0472">Membrane</keyword>
<comment type="caution">
    <text evidence="2">The sequence shown here is derived from an EMBL/GenBank/DDBJ whole genome shotgun (WGS) entry which is preliminary data.</text>
</comment>
<reference evidence="2 3" key="1">
    <citation type="submission" date="2018-05" db="EMBL/GenBank/DDBJ databases">
        <title>Draft genome sequences of Dehalococcoides mccartyi strains RC and KS.</title>
        <authorList>
            <person name="Higgins S.A."/>
            <person name="Padilla-Crespo E."/>
            <person name="Loeffler F.E."/>
        </authorList>
    </citation>
    <scope>NUCLEOTIDE SEQUENCE [LARGE SCALE GENOMIC DNA]</scope>
    <source>
        <strain evidence="2 3">KS</strain>
    </source>
</reference>
<sequence length="49" mass="5156">MDLPASPITNTPLIPAFFSLAIIFSASGRLTAGISRKLHNTLPSPSGYL</sequence>
<organism evidence="2 3">
    <name type="scientific">Dehalococcoides mccartyi</name>
    <dbReference type="NCBI Taxonomy" id="61435"/>
    <lineage>
        <taxon>Bacteria</taxon>
        <taxon>Bacillati</taxon>
        <taxon>Chloroflexota</taxon>
        <taxon>Dehalococcoidia</taxon>
        <taxon>Dehalococcoidales</taxon>
        <taxon>Dehalococcoidaceae</taxon>
        <taxon>Dehalococcoides</taxon>
    </lineage>
</organism>
<evidence type="ECO:0000313" key="3">
    <source>
        <dbReference type="Proteomes" id="UP000248786"/>
    </source>
</evidence>
<evidence type="ECO:0000256" key="1">
    <source>
        <dbReference type="SAM" id="Phobius"/>
    </source>
</evidence>
<proteinExistence type="predicted"/>
<protein>
    <submittedName>
        <fullName evidence="2">Uncharacterized protein</fullName>
    </submittedName>
</protein>
<gene>
    <name evidence="2" type="ORF">C1G86_0873</name>
</gene>
<keyword evidence="1" id="KW-1133">Transmembrane helix</keyword>